<evidence type="ECO:0000313" key="1">
    <source>
        <dbReference type="EMBL" id="CAC5420691.1"/>
    </source>
</evidence>
<keyword evidence="2" id="KW-1185">Reference proteome</keyword>
<gene>
    <name evidence="1" type="ORF">MCOR_52891</name>
</gene>
<dbReference type="AlphaFoldDB" id="A0A6J8ENQ0"/>
<reference evidence="1 2" key="1">
    <citation type="submission" date="2020-06" db="EMBL/GenBank/DDBJ databases">
        <authorList>
            <person name="Li R."/>
            <person name="Bekaert M."/>
        </authorList>
    </citation>
    <scope>NUCLEOTIDE SEQUENCE [LARGE SCALE GENOMIC DNA]</scope>
    <source>
        <strain evidence="2">wild</strain>
    </source>
</reference>
<organism evidence="1 2">
    <name type="scientific">Mytilus coruscus</name>
    <name type="common">Sea mussel</name>
    <dbReference type="NCBI Taxonomy" id="42192"/>
    <lineage>
        <taxon>Eukaryota</taxon>
        <taxon>Metazoa</taxon>
        <taxon>Spiralia</taxon>
        <taxon>Lophotrochozoa</taxon>
        <taxon>Mollusca</taxon>
        <taxon>Bivalvia</taxon>
        <taxon>Autobranchia</taxon>
        <taxon>Pteriomorphia</taxon>
        <taxon>Mytilida</taxon>
        <taxon>Mytiloidea</taxon>
        <taxon>Mytilidae</taxon>
        <taxon>Mytilinae</taxon>
        <taxon>Mytilus</taxon>
    </lineage>
</organism>
<proteinExistence type="predicted"/>
<evidence type="ECO:0000313" key="2">
    <source>
        <dbReference type="Proteomes" id="UP000507470"/>
    </source>
</evidence>
<name>A0A6J8ENQ0_MYTCO</name>
<accession>A0A6J8ENQ0</accession>
<dbReference type="Proteomes" id="UP000507470">
    <property type="component" value="Unassembled WGS sequence"/>
</dbReference>
<protein>
    <submittedName>
        <fullName evidence="1">Uncharacterized protein</fullName>
    </submittedName>
</protein>
<sequence>MIDNHYDKEIKIQAIEGRLVRTLNFKIIPEVCREDGRTISAYSNSKTIHVSKPSFIPKDSPLKKIIKLSNDATQNTNETNDIDIHNISETDTNIAKNSDGISVLPVENSNDNGMEDDDETLQEMMSLLPGAIHTLKECGKLNEFISFNRMLSEKKFPLDNIAFLLFLDVVR</sequence>
<dbReference type="EMBL" id="CACVKT020009164">
    <property type="protein sequence ID" value="CAC5420691.1"/>
    <property type="molecule type" value="Genomic_DNA"/>
</dbReference>